<dbReference type="InterPro" id="IPR029058">
    <property type="entry name" value="AB_hydrolase_fold"/>
</dbReference>
<organism evidence="5 6">
    <name type="scientific">Pristionchus pacificus</name>
    <name type="common">Parasitic nematode worm</name>
    <dbReference type="NCBI Taxonomy" id="54126"/>
    <lineage>
        <taxon>Eukaryota</taxon>
        <taxon>Metazoa</taxon>
        <taxon>Ecdysozoa</taxon>
        <taxon>Nematoda</taxon>
        <taxon>Chromadorea</taxon>
        <taxon>Rhabditida</taxon>
        <taxon>Rhabditina</taxon>
        <taxon>Diplogasteromorpha</taxon>
        <taxon>Diplogasteroidea</taxon>
        <taxon>Neodiplogasteridae</taxon>
        <taxon>Pristionchus</taxon>
    </lineage>
</organism>
<gene>
    <name evidence="5" type="primary">WBGene00278136</name>
</gene>
<accession>A0A8R1YYX4</accession>
<dbReference type="Gene3D" id="3.40.50.1820">
    <property type="entry name" value="alpha/beta hydrolase"/>
    <property type="match status" value="1"/>
</dbReference>
<dbReference type="InterPro" id="IPR019819">
    <property type="entry name" value="Carboxylesterase_B_CS"/>
</dbReference>
<keyword evidence="3 4" id="KW-0378">Hydrolase</keyword>
<keyword evidence="6" id="KW-1185">Reference proteome</keyword>
<evidence type="ECO:0000256" key="3">
    <source>
        <dbReference type="ARBA" id="ARBA00022801"/>
    </source>
</evidence>
<sequence>MFLLIHYYSTFPIFKMANPISYPDSRIVETSYGKIQGRKLIHEGEKQCEGFQGIPFAKPPVGALRFKRNIIQKPEAPERWEGVKETKKFGPRAIVGSYDGWDLEYDAGTPSEDCLYLNVFSPCWKAPQGGFPVMVWIHGGAFEVGDPMAYGDVNICENIVKRDVVFITIHYRVGYLGFFTTGDAACPGNAGLWDQVAALKWINENVAAFGGDKSNITVLGQSAGSVSVDMLHLSPHSTNLFHKRICMSGTVDSRWVVNKNMPIVCKAKAARLGVTEYGSNEEMLEKLRAIPAEKFGIMNMNREKEPDVDLETVTFLDGDFFPEPFDVLRAKATPKPLMIGVNNEEGLLCFMGKKPTTEAEVDEVITWAIHDAKDKQKLFDELKSLYFEGGLPEDKDVHDPVYLYTFKHNNPAIFGAVGTLLPLQDATHSTEMFYLFHKGLFGNPPLTDDDKYIMDLFTTTCTHFAKFGNPNGASNHGTDLPVQWKPLDSESHTRNFVFIADKPHMQEQFFEGRPARFAEIVKKHRAS</sequence>
<evidence type="ECO:0000256" key="1">
    <source>
        <dbReference type="ARBA" id="ARBA00005964"/>
    </source>
</evidence>
<reference evidence="5" key="2">
    <citation type="submission" date="2022-06" db="UniProtKB">
        <authorList>
            <consortium name="EnsemblMetazoa"/>
        </authorList>
    </citation>
    <scope>IDENTIFICATION</scope>
    <source>
        <strain evidence="5">PS312</strain>
    </source>
</reference>
<evidence type="ECO:0000313" key="5">
    <source>
        <dbReference type="EnsemblMetazoa" id="PPA39767.1"/>
    </source>
</evidence>
<dbReference type="Pfam" id="PF00135">
    <property type="entry name" value="COesterase"/>
    <property type="match status" value="2"/>
</dbReference>
<comment type="similarity">
    <text evidence="1 4">Belongs to the type-B carboxylesterase/lipase family.</text>
</comment>
<dbReference type="EnsemblMetazoa" id="PPA39767.1">
    <property type="protein sequence ID" value="PPA39767.1"/>
    <property type="gene ID" value="WBGene00278136"/>
</dbReference>
<evidence type="ECO:0000256" key="2">
    <source>
        <dbReference type="ARBA" id="ARBA00022487"/>
    </source>
</evidence>
<reference evidence="6" key="1">
    <citation type="journal article" date="2008" name="Nat. Genet.">
        <title>The Pristionchus pacificus genome provides a unique perspective on nematode lifestyle and parasitism.</title>
        <authorList>
            <person name="Dieterich C."/>
            <person name="Clifton S.W."/>
            <person name="Schuster L.N."/>
            <person name="Chinwalla A."/>
            <person name="Delehaunty K."/>
            <person name="Dinkelacker I."/>
            <person name="Fulton L."/>
            <person name="Fulton R."/>
            <person name="Godfrey J."/>
            <person name="Minx P."/>
            <person name="Mitreva M."/>
            <person name="Roeseler W."/>
            <person name="Tian H."/>
            <person name="Witte H."/>
            <person name="Yang S.P."/>
            <person name="Wilson R.K."/>
            <person name="Sommer R.J."/>
        </authorList>
    </citation>
    <scope>NUCLEOTIDE SEQUENCE [LARGE SCALE GENOMIC DNA]</scope>
    <source>
        <strain evidence="6">PS312</strain>
    </source>
</reference>
<dbReference type="PANTHER" id="PTHR44590:SF3">
    <property type="entry name" value="CARBOXYLESTERASE TYPE B DOMAIN-CONTAINING PROTEIN"/>
    <property type="match status" value="1"/>
</dbReference>
<dbReference type="SUPFAM" id="SSF53474">
    <property type="entry name" value="alpha/beta-Hydrolases"/>
    <property type="match status" value="1"/>
</dbReference>
<dbReference type="InterPro" id="IPR002018">
    <property type="entry name" value="CarbesteraseB"/>
</dbReference>
<dbReference type="PROSITE" id="PS00122">
    <property type="entry name" value="CARBOXYLESTERASE_B_1"/>
    <property type="match status" value="1"/>
</dbReference>
<dbReference type="PANTHER" id="PTHR44590">
    <property type="entry name" value="CARBOXYLIC ESTER HYDROLASE-RELATED"/>
    <property type="match status" value="1"/>
</dbReference>
<dbReference type="AlphaFoldDB" id="A0A2A6BY08"/>
<dbReference type="Proteomes" id="UP000005239">
    <property type="component" value="Unassembled WGS sequence"/>
</dbReference>
<keyword evidence="2" id="KW-0719">Serine esterase</keyword>
<dbReference type="OrthoDB" id="19653at2759"/>
<proteinExistence type="inferred from homology"/>
<dbReference type="PROSITE" id="PS00941">
    <property type="entry name" value="CARBOXYLESTERASE_B_2"/>
    <property type="match status" value="1"/>
</dbReference>
<dbReference type="EC" id="3.1.1.-" evidence="4"/>
<dbReference type="GO" id="GO:0052689">
    <property type="term" value="F:carboxylic ester hydrolase activity"/>
    <property type="evidence" value="ECO:0007669"/>
    <property type="project" value="UniProtKB-KW"/>
</dbReference>
<evidence type="ECO:0000256" key="4">
    <source>
        <dbReference type="RuleBase" id="RU361235"/>
    </source>
</evidence>
<name>A0A2A6BY08_PRIPA</name>
<dbReference type="InterPro" id="IPR019826">
    <property type="entry name" value="Carboxylesterase_B_AS"/>
</dbReference>
<evidence type="ECO:0000313" key="6">
    <source>
        <dbReference type="Proteomes" id="UP000005239"/>
    </source>
</evidence>
<protein>
    <recommendedName>
        <fullName evidence="4">Carboxylic ester hydrolase</fullName>
        <ecNumber evidence="4">3.1.1.-</ecNumber>
    </recommendedName>
</protein>
<accession>A0A2A6BY08</accession>